<reference evidence="2 3" key="1">
    <citation type="submission" date="2024-09" db="EMBL/GenBank/DDBJ databases">
        <authorList>
            <person name="Sun Q."/>
            <person name="Mori K."/>
        </authorList>
    </citation>
    <scope>NUCLEOTIDE SEQUENCE [LARGE SCALE GENOMIC DNA]</scope>
    <source>
        <strain evidence="2 3">JCM 9767</strain>
    </source>
</reference>
<protein>
    <recommendedName>
        <fullName evidence="4">Amidase</fullName>
    </recommendedName>
</protein>
<evidence type="ECO:0000313" key="2">
    <source>
        <dbReference type="EMBL" id="MFB9350628.1"/>
    </source>
</evidence>
<gene>
    <name evidence="2" type="ORF">ACFFUA_24850</name>
</gene>
<evidence type="ECO:0000256" key="1">
    <source>
        <dbReference type="SAM" id="MobiDB-lite"/>
    </source>
</evidence>
<keyword evidence="3" id="KW-1185">Reference proteome</keyword>
<organism evidence="2 3">
    <name type="scientific">Streptomyces heliomycini</name>
    <dbReference type="NCBI Taxonomy" id="284032"/>
    <lineage>
        <taxon>Bacteria</taxon>
        <taxon>Bacillati</taxon>
        <taxon>Actinomycetota</taxon>
        <taxon>Actinomycetes</taxon>
        <taxon>Kitasatosporales</taxon>
        <taxon>Streptomycetaceae</taxon>
        <taxon>Streptomyces</taxon>
    </lineage>
</organism>
<dbReference type="EMBL" id="JBHMDI010000082">
    <property type="protein sequence ID" value="MFB9350628.1"/>
    <property type="molecule type" value="Genomic_DNA"/>
</dbReference>
<feature type="compositionally biased region" description="Basic and acidic residues" evidence="1">
    <location>
        <begin position="1"/>
        <end position="10"/>
    </location>
</feature>
<sequence length="52" mass="5531">MKEREPRAGDEETAPSPAEATVEARALAARGDVTAEDVVGVLRAVREARARV</sequence>
<proteinExistence type="predicted"/>
<feature type="region of interest" description="Disordered" evidence="1">
    <location>
        <begin position="1"/>
        <end position="21"/>
    </location>
</feature>
<evidence type="ECO:0008006" key="4">
    <source>
        <dbReference type="Google" id="ProtNLM"/>
    </source>
</evidence>
<dbReference type="RefSeq" id="WP_158717719.1">
    <property type="nucleotide sequence ID" value="NZ_JBHMDI010000082.1"/>
</dbReference>
<evidence type="ECO:0000313" key="3">
    <source>
        <dbReference type="Proteomes" id="UP001589753"/>
    </source>
</evidence>
<name>A0ABV5LEM8_9ACTN</name>
<accession>A0ABV5LEM8</accession>
<comment type="caution">
    <text evidence="2">The sequence shown here is derived from an EMBL/GenBank/DDBJ whole genome shotgun (WGS) entry which is preliminary data.</text>
</comment>
<dbReference type="Proteomes" id="UP001589753">
    <property type="component" value="Unassembled WGS sequence"/>
</dbReference>